<reference evidence="3" key="2">
    <citation type="submission" date="2020-09" db="EMBL/GenBank/DDBJ databases">
        <authorList>
            <person name="Sun Q."/>
            <person name="Zhou Y."/>
        </authorList>
    </citation>
    <scope>NUCLEOTIDE SEQUENCE</scope>
    <source>
        <strain evidence="3">CGMCC 1.14988</strain>
    </source>
</reference>
<dbReference type="OrthoDB" id="9771846at2"/>
<dbReference type="Pfam" id="PF03808">
    <property type="entry name" value="Glyco_tran_WecG"/>
    <property type="match status" value="1"/>
</dbReference>
<evidence type="ECO:0000313" key="3">
    <source>
        <dbReference type="EMBL" id="GGI05394.1"/>
    </source>
</evidence>
<dbReference type="PANTHER" id="PTHR34136:SF1">
    <property type="entry name" value="UDP-N-ACETYL-D-MANNOSAMINURONIC ACID TRANSFERASE"/>
    <property type="match status" value="1"/>
</dbReference>
<keyword evidence="2 3" id="KW-0808">Transferase</keyword>
<evidence type="ECO:0000256" key="2">
    <source>
        <dbReference type="ARBA" id="ARBA00022679"/>
    </source>
</evidence>
<evidence type="ECO:0000313" key="4">
    <source>
        <dbReference type="Proteomes" id="UP000650511"/>
    </source>
</evidence>
<comment type="caution">
    <text evidence="3">The sequence shown here is derived from an EMBL/GenBank/DDBJ whole genome shotgun (WGS) entry which is preliminary data.</text>
</comment>
<name>A0A8J3A7E4_9ACTN</name>
<keyword evidence="4" id="KW-1185">Reference proteome</keyword>
<organism evidence="3 4">
    <name type="scientific">Egicoccus halophilus</name>
    <dbReference type="NCBI Taxonomy" id="1670830"/>
    <lineage>
        <taxon>Bacteria</taxon>
        <taxon>Bacillati</taxon>
        <taxon>Actinomycetota</taxon>
        <taxon>Nitriliruptoria</taxon>
        <taxon>Egicoccales</taxon>
        <taxon>Egicoccaceae</taxon>
        <taxon>Egicoccus</taxon>
    </lineage>
</organism>
<dbReference type="PANTHER" id="PTHR34136">
    <property type="match status" value="1"/>
</dbReference>
<sequence>MTSDHDLPPLAGDTILGTRIDATSYDDVLARIEARPRDRVQRFAFCNVHSVMSARRDPALRAALDAMDVATPDGMPLVWTLRRRGHPDQPRVYGPDLMELALPHGVERGWRHFFFGANDETLDRLQSRAQELAPGVEIVGRIAPPYRPLTPAEDDEVVAQVLASSADVLWVGLGMPKQERWMHRVADRLPGVAVMGVGAAFDLLSGTVPQAPDWLQERGLEWAYRLWREPRRLWRRYLFNNPGFALLVTLETVRRRRTAGEVRR</sequence>
<dbReference type="NCBIfam" id="TIGR00696">
    <property type="entry name" value="wecG_tagA_cpsF"/>
    <property type="match status" value="1"/>
</dbReference>
<keyword evidence="1" id="KW-0328">Glycosyltransferase</keyword>
<protein>
    <submittedName>
        <fullName evidence="3">UDP-N-acetyl-D-mannosaminuronic acid transferase</fullName>
    </submittedName>
</protein>
<dbReference type="GO" id="GO:0016758">
    <property type="term" value="F:hexosyltransferase activity"/>
    <property type="evidence" value="ECO:0007669"/>
    <property type="project" value="TreeGrafter"/>
</dbReference>
<dbReference type="RefSeq" id="WP_130649369.1">
    <property type="nucleotide sequence ID" value="NZ_BMHA01000004.1"/>
</dbReference>
<evidence type="ECO:0000256" key="1">
    <source>
        <dbReference type="ARBA" id="ARBA00022676"/>
    </source>
</evidence>
<gene>
    <name evidence="3" type="ORF">GCM10011354_13880</name>
</gene>
<dbReference type="Proteomes" id="UP000650511">
    <property type="component" value="Unassembled WGS sequence"/>
</dbReference>
<dbReference type="EMBL" id="BMHA01000004">
    <property type="protein sequence ID" value="GGI05394.1"/>
    <property type="molecule type" value="Genomic_DNA"/>
</dbReference>
<dbReference type="InterPro" id="IPR004629">
    <property type="entry name" value="WecG_TagA_CpsF"/>
</dbReference>
<dbReference type="CDD" id="cd06533">
    <property type="entry name" value="Glyco_transf_WecG_TagA"/>
    <property type="match status" value="1"/>
</dbReference>
<dbReference type="AlphaFoldDB" id="A0A8J3A7E4"/>
<proteinExistence type="predicted"/>
<reference evidence="3" key="1">
    <citation type="journal article" date="2014" name="Int. J. Syst. Evol. Microbiol.">
        <title>Complete genome sequence of Corynebacterium casei LMG S-19264T (=DSM 44701T), isolated from a smear-ripened cheese.</title>
        <authorList>
            <consortium name="US DOE Joint Genome Institute (JGI-PGF)"/>
            <person name="Walter F."/>
            <person name="Albersmeier A."/>
            <person name="Kalinowski J."/>
            <person name="Ruckert C."/>
        </authorList>
    </citation>
    <scope>NUCLEOTIDE SEQUENCE</scope>
    <source>
        <strain evidence="3">CGMCC 1.14988</strain>
    </source>
</reference>
<accession>A0A8J3A7E4</accession>